<dbReference type="EMBL" id="CSAE01000113">
    <property type="protein sequence ID" value="COV42662.1"/>
    <property type="molecule type" value="Genomic_DNA"/>
</dbReference>
<proteinExistence type="predicted"/>
<organism evidence="1 4">
    <name type="scientific">Mycobacterium tuberculosis</name>
    <dbReference type="NCBI Taxonomy" id="1773"/>
    <lineage>
        <taxon>Bacteria</taxon>
        <taxon>Bacillati</taxon>
        <taxon>Actinomycetota</taxon>
        <taxon>Actinomycetes</taxon>
        <taxon>Mycobacteriales</taxon>
        <taxon>Mycobacteriaceae</taxon>
        <taxon>Mycobacterium</taxon>
        <taxon>Mycobacterium tuberculosis complex</taxon>
    </lineage>
</organism>
<reference evidence="1" key="1">
    <citation type="submission" date="2015-03" db="EMBL/GenBank/DDBJ databases">
        <authorList>
            <person name="Murphy D."/>
        </authorList>
    </citation>
    <scope>NUCLEOTIDE SEQUENCE [LARGE SCALE GENOMIC DNA]</scope>
    <source>
        <strain evidence="1">K00500041</strain>
    </source>
</reference>
<protein>
    <submittedName>
        <fullName evidence="1">Uncharacterized protein</fullName>
    </submittedName>
</protein>
<evidence type="ECO:0000313" key="3">
    <source>
        <dbReference type="EMBL" id="CPA30433.1"/>
    </source>
</evidence>
<evidence type="ECO:0000313" key="4">
    <source>
        <dbReference type="Proteomes" id="UP000038802"/>
    </source>
</evidence>
<evidence type="ECO:0000313" key="6">
    <source>
        <dbReference type="Proteomes" id="UP000044938"/>
    </source>
</evidence>
<dbReference type="EMBL" id="CSBK01002849">
    <property type="protein sequence ID" value="CPA30433.1"/>
    <property type="molecule type" value="Genomic_DNA"/>
</dbReference>
<sequence>MVSSTYCWVSRSSRAGALITKSRSFSKASVCDASSRSACAADTITRVSSSRRCAGVSGVLSSSCWRTVNAWDRAALALFTAWVNGAVRRSPNSSMASASSLVLVRTALSTSTTIDRERSSRA</sequence>
<dbReference type="EMBL" id="CSAJ01000908">
    <property type="protein sequence ID" value="COX36011.1"/>
    <property type="molecule type" value="Genomic_DNA"/>
</dbReference>
<name>A0A0U0QUD1_MYCTX</name>
<dbReference type="AlphaFoldDB" id="A0A0U0QUD1"/>
<dbReference type="Proteomes" id="UP000044938">
    <property type="component" value="Unassembled WGS sequence"/>
</dbReference>
<gene>
    <name evidence="1" type="ORF">ERS007703_01366</name>
    <name evidence="2" type="ORF">ERS007720_04366</name>
    <name evidence="3" type="ORF">ERS007739_04505</name>
</gene>
<evidence type="ECO:0000313" key="5">
    <source>
        <dbReference type="Proteomes" id="UP000039021"/>
    </source>
</evidence>
<dbReference type="Proteomes" id="UP000039021">
    <property type="component" value="Unassembled WGS sequence"/>
</dbReference>
<evidence type="ECO:0000313" key="2">
    <source>
        <dbReference type="EMBL" id="COX36011.1"/>
    </source>
</evidence>
<reference evidence="3" key="2">
    <citation type="submission" date="2015-03" db="EMBL/GenBank/DDBJ databases">
        <authorList>
            <consortium name="Pathogen Informatics"/>
            <person name="Murphy D."/>
        </authorList>
    </citation>
    <scope>NUCLEOTIDE SEQUENCE</scope>
    <source>
        <strain evidence="3">N09902308</strain>
    </source>
</reference>
<reference evidence="4 5" key="3">
    <citation type="submission" date="2015-03" db="EMBL/GenBank/DDBJ databases">
        <authorList>
            <consortium name="Pathogen Informatics"/>
        </authorList>
    </citation>
    <scope>NUCLEOTIDE SEQUENCE [LARGE SCALE GENOMIC DNA]</scope>
    <source>
        <strain evidence="4">K00500041</strain>
        <strain evidence="2 6">M09401471</strain>
        <strain evidence="5">N09902308</strain>
    </source>
</reference>
<accession>A0A0U0QUD1</accession>
<dbReference type="Proteomes" id="UP000038802">
    <property type="component" value="Unassembled WGS sequence"/>
</dbReference>
<evidence type="ECO:0000313" key="1">
    <source>
        <dbReference type="EMBL" id="COV42662.1"/>
    </source>
</evidence>